<evidence type="ECO:0000256" key="11">
    <source>
        <dbReference type="SAM" id="MobiDB-lite"/>
    </source>
</evidence>
<dbReference type="CDD" id="cd01796">
    <property type="entry name" value="Ubl_Ddi1_like"/>
    <property type="match status" value="1"/>
</dbReference>
<dbReference type="InterPro" id="IPR015940">
    <property type="entry name" value="UBA"/>
</dbReference>
<protein>
    <recommendedName>
        <fullName evidence="5">DNA damage-inducible protein 1</fullName>
    </recommendedName>
</protein>
<feature type="region of interest" description="Disordered" evidence="11">
    <location>
        <begin position="57"/>
        <end position="81"/>
    </location>
</feature>
<dbReference type="Gene3D" id="1.10.8.10">
    <property type="entry name" value="DNA helicase RuvA subunit, C-terminal domain"/>
    <property type="match status" value="1"/>
</dbReference>
<evidence type="ECO:0000256" key="6">
    <source>
        <dbReference type="ARBA" id="ARBA00022490"/>
    </source>
</evidence>
<evidence type="ECO:0000256" key="3">
    <source>
        <dbReference type="ARBA" id="ARBA00009136"/>
    </source>
</evidence>
<dbReference type="Proteomes" id="UP000253153">
    <property type="component" value="Unassembled WGS sequence"/>
</dbReference>
<dbReference type="AlphaFoldDB" id="A0A366QNF1"/>
<dbReference type="RefSeq" id="XP_031010759.1">
    <property type="nucleotide sequence ID" value="XM_031165207.1"/>
</dbReference>
<evidence type="ECO:0000256" key="2">
    <source>
        <dbReference type="ARBA" id="ARBA00004496"/>
    </source>
</evidence>
<keyword evidence="6" id="KW-0963">Cytoplasm</keyword>
<dbReference type="InterPro" id="IPR000626">
    <property type="entry name" value="Ubiquitin-like_dom"/>
</dbReference>
<dbReference type="SUPFAM" id="SSF46934">
    <property type="entry name" value="UBA-like"/>
    <property type="match status" value="1"/>
</dbReference>
<dbReference type="EMBL" id="QKXC01000347">
    <property type="protein sequence ID" value="RBR06454.1"/>
    <property type="molecule type" value="Genomic_DNA"/>
</dbReference>
<dbReference type="PROSITE" id="PS50053">
    <property type="entry name" value="UBIQUITIN_2"/>
    <property type="match status" value="1"/>
</dbReference>
<dbReference type="Pfam" id="PF09668">
    <property type="entry name" value="Asp_protease"/>
    <property type="match status" value="1"/>
</dbReference>
<dbReference type="SUPFAM" id="SSF54236">
    <property type="entry name" value="Ubiquitin-like"/>
    <property type="match status" value="1"/>
</dbReference>
<dbReference type="SMART" id="SM00165">
    <property type="entry name" value="UBA"/>
    <property type="match status" value="1"/>
</dbReference>
<evidence type="ECO:0000256" key="7">
    <source>
        <dbReference type="ARBA" id="ARBA00022670"/>
    </source>
</evidence>
<keyword evidence="9" id="KW-0378">Hydrolase</keyword>
<dbReference type="InterPro" id="IPR033882">
    <property type="entry name" value="DDI1_N"/>
</dbReference>
<dbReference type="InterPro" id="IPR021109">
    <property type="entry name" value="Peptidase_aspartic_dom_sf"/>
</dbReference>
<evidence type="ECO:0000256" key="9">
    <source>
        <dbReference type="ARBA" id="ARBA00022801"/>
    </source>
</evidence>
<dbReference type="Gene3D" id="3.10.20.90">
    <property type="entry name" value="Phosphatidylinositol 3-kinase Catalytic Subunit, Chain A, domain 1"/>
    <property type="match status" value="1"/>
</dbReference>
<dbReference type="InterPro" id="IPR009060">
    <property type="entry name" value="UBA-like_sf"/>
</dbReference>
<feature type="region of interest" description="Disordered" evidence="11">
    <location>
        <begin position="313"/>
        <end position="374"/>
    </location>
</feature>
<evidence type="ECO:0000313" key="15">
    <source>
        <dbReference type="Proteomes" id="UP000253153"/>
    </source>
</evidence>
<dbReference type="PANTHER" id="PTHR12917:SF1">
    <property type="entry name" value="AT13091P"/>
    <property type="match status" value="1"/>
</dbReference>
<dbReference type="OrthoDB" id="1047367at2759"/>
<dbReference type="GO" id="GO:0004190">
    <property type="term" value="F:aspartic-type endopeptidase activity"/>
    <property type="evidence" value="ECO:0007669"/>
    <property type="project" value="UniProtKB-KW"/>
</dbReference>
<reference evidence="14 15" key="1">
    <citation type="submission" date="2018-06" db="EMBL/GenBank/DDBJ databases">
        <title>Fusarium incarnatum-equiseti species complex species 28.</title>
        <authorList>
            <person name="Gardiner D.M."/>
        </authorList>
    </citation>
    <scope>NUCLEOTIDE SEQUENCE [LARGE SCALE GENOMIC DNA]</scope>
    <source>
        <strain evidence="14 15">FIESC_28</strain>
    </source>
</reference>
<comment type="subcellular location">
    <subcellularLocation>
        <location evidence="2">Cytoplasm</location>
    </subcellularLocation>
</comment>
<evidence type="ECO:0000256" key="4">
    <source>
        <dbReference type="ARBA" id="ARBA00011128"/>
    </source>
</evidence>
<dbReference type="CDD" id="cd14310">
    <property type="entry name" value="UBA_cnDdi1_like"/>
    <property type="match status" value="1"/>
</dbReference>
<keyword evidence="10" id="KW-0175">Coiled coil</keyword>
<comment type="subunit">
    <text evidence="4">Binds ubiquitin and polyubiquitinated proteins.</text>
</comment>
<evidence type="ECO:0000259" key="12">
    <source>
        <dbReference type="PROSITE" id="PS50030"/>
    </source>
</evidence>
<dbReference type="SUPFAM" id="SSF50630">
    <property type="entry name" value="Acid proteases"/>
    <property type="match status" value="1"/>
</dbReference>
<accession>A0A366QNF1</accession>
<dbReference type="PROSITE" id="PS50030">
    <property type="entry name" value="UBA"/>
    <property type="match status" value="1"/>
</dbReference>
<dbReference type="GO" id="GO:0005737">
    <property type="term" value="C:cytoplasm"/>
    <property type="evidence" value="ECO:0007669"/>
    <property type="project" value="UniProtKB-SubCell"/>
</dbReference>
<feature type="domain" description="UBA" evidence="12">
    <location>
        <begin position="375"/>
        <end position="414"/>
    </location>
</feature>
<dbReference type="InterPro" id="IPR029071">
    <property type="entry name" value="Ubiquitin-like_domsf"/>
</dbReference>
<evidence type="ECO:0000313" key="14">
    <source>
        <dbReference type="EMBL" id="RBR06454.1"/>
    </source>
</evidence>
<evidence type="ECO:0000259" key="13">
    <source>
        <dbReference type="PROSITE" id="PS50053"/>
    </source>
</evidence>
<dbReference type="GO" id="GO:0006508">
    <property type="term" value="P:proteolysis"/>
    <property type="evidence" value="ECO:0007669"/>
    <property type="project" value="UniProtKB-KW"/>
</dbReference>
<feature type="compositionally biased region" description="Low complexity" evidence="11">
    <location>
        <begin position="328"/>
        <end position="353"/>
    </location>
</feature>
<dbReference type="CDD" id="cd05479">
    <property type="entry name" value="RP_DDI"/>
    <property type="match status" value="1"/>
</dbReference>
<sequence>MTLATLRESIQAESTIPPTSQHIYHNGHLISDDAQTMEQLQIADGEMLALHVRDMRGSTGVPEQARRPQPRRPARNEQDPELIRLQILGQPALRQQLQSQHPELAAAVDNPERFRQIFHDSQNREQRERQERQREIERLNDDPFNIDNQRKIEEMIRQERVMENLQNAMEHNPEVFGRVHMLYVDVEVNGHPVKAFVDSGAQATIMSPQCAEACGIMRLVDTRFAGVARGVGTANIIGRVHSAQIKIGNLFLPCSFTVMEGKSVDLLLGLDMLKRYQATIDLAKDKLCIQGEEVPFLGEAEIPKDEEEAVVREPTLPGPDGTTIGQRSGAVVPPGQQQQQQQPSATPVQTAPPAQAPPAAPQAQPAAQPAAPRTNISPQAIESLVSMGATREQAIQALQAAEGDPDVAAGLIFF</sequence>
<feature type="domain" description="Ubiquitin-like" evidence="13">
    <location>
        <begin position="1"/>
        <end position="57"/>
    </location>
</feature>
<dbReference type="GeneID" id="42000503"/>
<evidence type="ECO:0000256" key="5">
    <source>
        <dbReference type="ARBA" id="ARBA00021491"/>
    </source>
</evidence>
<feature type="coiled-coil region" evidence="10">
    <location>
        <begin position="122"/>
        <end position="168"/>
    </location>
</feature>
<comment type="function">
    <text evidence="1">Probable aspartic protease. May be involved in the regulation of exocytosis. Acts as a linker between the 19S proteasome and polyubiquitinated proteins via UBA domain interactions with ubiquitin for their subsequent degradation. Required for S-phase checkpoint control.</text>
</comment>
<evidence type="ECO:0000256" key="8">
    <source>
        <dbReference type="ARBA" id="ARBA00022750"/>
    </source>
</evidence>
<keyword evidence="7" id="KW-0645">Protease</keyword>
<organism evidence="14 15">
    <name type="scientific">Fusarium coffeatum</name>
    <dbReference type="NCBI Taxonomy" id="231269"/>
    <lineage>
        <taxon>Eukaryota</taxon>
        <taxon>Fungi</taxon>
        <taxon>Dikarya</taxon>
        <taxon>Ascomycota</taxon>
        <taxon>Pezizomycotina</taxon>
        <taxon>Sordariomycetes</taxon>
        <taxon>Hypocreomycetidae</taxon>
        <taxon>Hypocreales</taxon>
        <taxon>Nectriaceae</taxon>
        <taxon>Fusarium</taxon>
        <taxon>Fusarium incarnatum-equiseti species complex</taxon>
    </lineage>
</organism>
<keyword evidence="15" id="KW-1185">Reference proteome</keyword>
<proteinExistence type="inferred from homology"/>
<feature type="compositionally biased region" description="Low complexity" evidence="11">
    <location>
        <begin position="361"/>
        <end position="372"/>
    </location>
</feature>
<dbReference type="Gene3D" id="2.40.70.10">
    <property type="entry name" value="Acid Proteases"/>
    <property type="match status" value="1"/>
</dbReference>
<comment type="similarity">
    <text evidence="3">Belongs to the DDI1 family.</text>
</comment>
<evidence type="ECO:0000256" key="1">
    <source>
        <dbReference type="ARBA" id="ARBA00003231"/>
    </source>
</evidence>
<dbReference type="Pfam" id="PF00240">
    <property type="entry name" value="ubiquitin"/>
    <property type="match status" value="1"/>
</dbReference>
<evidence type="ECO:0000256" key="10">
    <source>
        <dbReference type="SAM" id="Coils"/>
    </source>
</evidence>
<name>A0A366QNF1_9HYPO</name>
<dbReference type="Pfam" id="PF00627">
    <property type="entry name" value="UBA"/>
    <property type="match status" value="1"/>
</dbReference>
<dbReference type="PANTHER" id="PTHR12917">
    <property type="entry name" value="ASPARTYL PROTEASE DDI-RELATED"/>
    <property type="match status" value="1"/>
</dbReference>
<gene>
    <name evidence="14" type="ORF">FIESC28_11077</name>
</gene>
<dbReference type="InterPro" id="IPR019103">
    <property type="entry name" value="Peptidase_aspartic_DDI1-type"/>
</dbReference>
<keyword evidence="8" id="KW-0064">Aspartyl protease</keyword>
<comment type="caution">
    <text evidence="14">The sequence shown here is derived from an EMBL/GenBank/DDBJ whole genome shotgun (WGS) entry which is preliminary data.</text>
</comment>